<dbReference type="HOGENOM" id="CLU_1532591_0_0_1"/>
<dbReference type="VEuPathDB" id="FungiDB:Z517_09239"/>
<dbReference type="RefSeq" id="XP_013280603.1">
    <property type="nucleotide sequence ID" value="XM_013425149.1"/>
</dbReference>
<dbReference type="AlphaFoldDB" id="A0A0D2GDM3"/>
<evidence type="ECO:0000313" key="1">
    <source>
        <dbReference type="EMBL" id="KIW76795.1"/>
    </source>
</evidence>
<dbReference type="Gene3D" id="1.10.510.10">
    <property type="entry name" value="Transferase(Phosphotransferase) domain 1"/>
    <property type="match status" value="1"/>
</dbReference>
<proteinExistence type="predicted"/>
<organism evidence="1 2">
    <name type="scientific">Fonsecaea pedrosoi CBS 271.37</name>
    <dbReference type="NCBI Taxonomy" id="1442368"/>
    <lineage>
        <taxon>Eukaryota</taxon>
        <taxon>Fungi</taxon>
        <taxon>Dikarya</taxon>
        <taxon>Ascomycota</taxon>
        <taxon>Pezizomycotina</taxon>
        <taxon>Eurotiomycetes</taxon>
        <taxon>Chaetothyriomycetidae</taxon>
        <taxon>Chaetothyriales</taxon>
        <taxon>Herpotrichiellaceae</taxon>
        <taxon>Fonsecaea</taxon>
    </lineage>
</organism>
<gene>
    <name evidence="1" type="ORF">Z517_09239</name>
</gene>
<dbReference type="GeneID" id="25308729"/>
<sequence length="175" mass="19617">MTLPCSSPDPRAGLSILFRPTRGLPRSPEYLGAGKSSIVYGFVKNKVIKQHTATDDDEDPMHGNRIVHADIGCQTGTTVMDFEGCSIDGEVTNSCYEWFIYRPSTPRVTEQTDIFAYGCLVYEVLTGNPSYQEYKDSVHGDHDVEQPYLADRFPEVSNFLSFSTKIGIMFRWGRG</sequence>
<dbReference type="Proteomes" id="UP000053029">
    <property type="component" value="Unassembled WGS sequence"/>
</dbReference>
<reference evidence="1 2" key="1">
    <citation type="submission" date="2015-01" db="EMBL/GenBank/DDBJ databases">
        <title>The Genome Sequence of Fonsecaea pedrosoi CBS 271.37.</title>
        <authorList>
            <consortium name="The Broad Institute Genomics Platform"/>
            <person name="Cuomo C."/>
            <person name="de Hoog S."/>
            <person name="Gorbushina A."/>
            <person name="Stielow B."/>
            <person name="Teixiera M."/>
            <person name="Abouelleil A."/>
            <person name="Chapman S.B."/>
            <person name="Priest M."/>
            <person name="Young S.K."/>
            <person name="Wortman J."/>
            <person name="Nusbaum C."/>
            <person name="Birren B."/>
        </authorList>
    </citation>
    <scope>NUCLEOTIDE SEQUENCE [LARGE SCALE GENOMIC DNA]</scope>
    <source>
        <strain evidence="1 2">CBS 271.37</strain>
    </source>
</reference>
<dbReference type="InterPro" id="IPR011009">
    <property type="entry name" value="Kinase-like_dom_sf"/>
</dbReference>
<accession>A0A0D2GDM3</accession>
<evidence type="ECO:0000313" key="2">
    <source>
        <dbReference type="Proteomes" id="UP000053029"/>
    </source>
</evidence>
<dbReference type="SUPFAM" id="SSF56112">
    <property type="entry name" value="Protein kinase-like (PK-like)"/>
    <property type="match status" value="1"/>
</dbReference>
<dbReference type="EMBL" id="KN846974">
    <property type="protein sequence ID" value="KIW76795.1"/>
    <property type="molecule type" value="Genomic_DNA"/>
</dbReference>
<dbReference type="STRING" id="1442368.A0A0D2GDM3"/>
<keyword evidence="2" id="KW-1185">Reference proteome</keyword>
<name>A0A0D2GDM3_9EURO</name>
<protein>
    <submittedName>
        <fullName evidence="1">Unplaced genomic scaffold supercont1.6, whole genome shotgun sequence</fullName>
    </submittedName>
</protein>